<comment type="subcellular location">
    <subcellularLocation>
        <location evidence="1">Cytoplasm</location>
    </subcellularLocation>
</comment>
<name>A0ABY4P674_9PSEU</name>
<protein>
    <submittedName>
        <fullName evidence="5">HPr family phosphocarrier protein</fullName>
    </submittedName>
</protein>
<gene>
    <name evidence="5" type="ORF">L1857_09555</name>
</gene>
<keyword evidence="3" id="KW-0598">Phosphotransferase system</keyword>
<evidence type="ECO:0000313" key="6">
    <source>
        <dbReference type="Proteomes" id="UP000830158"/>
    </source>
</evidence>
<evidence type="ECO:0000256" key="2">
    <source>
        <dbReference type="ARBA" id="ARBA00022490"/>
    </source>
</evidence>
<proteinExistence type="predicted"/>
<evidence type="ECO:0000256" key="1">
    <source>
        <dbReference type="ARBA" id="ARBA00004496"/>
    </source>
</evidence>
<dbReference type="Pfam" id="PF00381">
    <property type="entry name" value="PTS-HPr"/>
    <property type="match status" value="1"/>
</dbReference>
<dbReference type="Gene3D" id="3.30.1340.10">
    <property type="entry name" value="HPr-like"/>
    <property type="match status" value="1"/>
</dbReference>
<keyword evidence="2" id="KW-0963">Cytoplasm</keyword>
<dbReference type="InterPro" id="IPR035895">
    <property type="entry name" value="HPr-like_sf"/>
</dbReference>
<dbReference type="InterPro" id="IPR000032">
    <property type="entry name" value="HPr-like"/>
</dbReference>
<reference evidence="5" key="1">
    <citation type="submission" date="2022-01" db="EMBL/GenBank/DDBJ databases">
        <title>PSI-footprinting approach for the identification of protein synthesis inhibitor producers.</title>
        <authorList>
            <person name="Handel F."/>
            <person name="Kulik A."/>
            <person name="Wex K.W."/>
            <person name="Berscheid A."/>
            <person name="Saur J.S."/>
            <person name="Winkler A."/>
            <person name="Wibberg D."/>
            <person name="Kalinowski J."/>
            <person name="Broetz-Oesterhelt H."/>
            <person name="Mast Y."/>
        </authorList>
    </citation>
    <scope>NUCLEOTIDE SEQUENCE</scope>
    <source>
        <strain evidence="5">KNN 49.3e</strain>
    </source>
</reference>
<dbReference type="InterPro" id="IPR050399">
    <property type="entry name" value="HPr"/>
</dbReference>
<evidence type="ECO:0000259" key="4">
    <source>
        <dbReference type="PROSITE" id="PS51350"/>
    </source>
</evidence>
<dbReference type="EMBL" id="CP091196">
    <property type="protein sequence ID" value="UQS27819.1"/>
    <property type="molecule type" value="Genomic_DNA"/>
</dbReference>
<organism evidence="5 6">
    <name type="scientific">Amycolatopsis thermalba</name>
    <dbReference type="NCBI Taxonomy" id="944492"/>
    <lineage>
        <taxon>Bacteria</taxon>
        <taxon>Bacillati</taxon>
        <taxon>Actinomycetota</taxon>
        <taxon>Actinomycetes</taxon>
        <taxon>Pseudonocardiales</taxon>
        <taxon>Pseudonocardiaceae</taxon>
        <taxon>Amycolatopsis</taxon>
    </lineage>
</organism>
<sequence>MLARSLAAIEAEVSVRLGDQEADAHSVLALMALGARKGDRIQVRAGGPQAAEALRVVQELVEDNFGEPA</sequence>
<dbReference type="PANTHER" id="PTHR33705">
    <property type="entry name" value="PHOSPHOCARRIER PROTEIN HPR"/>
    <property type="match status" value="1"/>
</dbReference>
<accession>A0ABY4P674</accession>
<feature type="domain" description="HPr" evidence="4">
    <location>
        <begin position="1"/>
        <end position="68"/>
    </location>
</feature>
<dbReference type="SUPFAM" id="SSF55594">
    <property type="entry name" value="HPr-like"/>
    <property type="match status" value="1"/>
</dbReference>
<dbReference type="PROSITE" id="PS51350">
    <property type="entry name" value="PTS_HPR_DOM"/>
    <property type="match status" value="1"/>
</dbReference>
<evidence type="ECO:0000256" key="3">
    <source>
        <dbReference type="ARBA" id="ARBA00022683"/>
    </source>
</evidence>
<keyword evidence="6" id="KW-1185">Reference proteome</keyword>
<evidence type="ECO:0000313" key="5">
    <source>
        <dbReference type="EMBL" id="UQS27819.1"/>
    </source>
</evidence>
<dbReference type="Proteomes" id="UP000830158">
    <property type="component" value="Chromosome"/>
</dbReference>
<dbReference type="PANTHER" id="PTHR33705:SF2">
    <property type="entry name" value="PHOSPHOCARRIER PROTEIN NPR"/>
    <property type="match status" value="1"/>
</dbReference>